<evidence type="ECO:0000313" key="2">
    <source>
        <dbReference type="Proteomes" id="UP000224460"/>
    </source>
</evidence>
<proteinExistence type="predicted"/>
<organism evidence="1 2">
    <name type="scientific">Sporanaerobium hydrogeniformans</name>
    <dbReference type="NCBI Taxonomy" id="3072179"/>
    <lineage>
        <taxon>Bacteria</taxon>
        <taxon>Bacillati</taxon>
        <taxon>Bacillota</taxon>
        <taxon>Clostridia</taxon>
        <taxon>Lachnospirales</taxon>
        <taxon>Lachnospiraceae</taxon>
        <taxon>Sporanaerobium</taxon>
    </lineage>
</organism>
<evidence type="ECO:0000313" key="1">
    <source>
        <dbReference type="EMBL" id="PHV70956.1"/>
    </source>
</evidence>
<sequence length="192" mass="22523">MKYIDLTLQVKKINKIYKWAELQPKKESVMGHVGTHMDVYEMKQIPLEYMQRRGILFDVSTIRNREITSEDIDIDYIKPGDFVLFRTGLIERFPYGSNNYFKEGVNFSWELIDELIQEGIAFIGLDAPDLRKGKEHIEADRRCEKQGVYVIENLQHLGEIDTNKPCKMLTMWFEDLEATGLKCRVIATQPRE</sequence>
<keyword evidence="2" id="KW-1185">Reference proteome</keyword>
<accession>A0AC61DDZ5</accession>
<gene>
    <name evidence="1" type="ORF">CS063_08025</name>
</gene>
<reference evidence="1" key="1">
    <citation type="submission" date="2017-10" db="EMBL/GenBank/DDBJ databases">
        <title>Genome sequence of cellulolytic Lachnospiraceae bacterium XHS1971 isolated from hotspring sediment.</title>
        <authorList>
            <person name="Vasudevan G."/>
            <person name="Joshi A.J."/>
            <person name="Hivarkar S."/>
            <person name="Lanjekar V.B."/>
            <person name="Dhakephalkar P.K."/>
            <person name="Dagar S."/>
        </authorList>
    </citation>
    <scope>NUCLEOTIDE SEQUENCE</scope>
    <source>
        <strain evidence="1">XHS1971</strain>
    </source>
</reference>
<dbReference type="EMBL" id="PEDL01000006">
    <property type="protein sequence ID" value="PHV70956.1"/>
    <property type="molecule type" value="Genomic_DNA"/>
</dbReference>
<dbReference type="Proteomes" id="UP000224460">
    <property type="component" value="Unassembled WGS sequence"/>
</dbReference>
<comment type="caution">
    <text evidence="1">The sequence shown here is derived from an EMBL/GenBank/DDBJ whole genome shotgun (WGS) entry which is preliminary data.</text>
</comment>
<protein>
    <submittedName>
        <fullName evidence="1">Polyketide cyclase</fullName>
    </submittedName>
</protein>
<name>A0AC61DDZ5_9FIRM</name>